<evidence type="ECO:0008006" key="3">
    <source>
        <dbReference type="Google" id="ProtNLM"/>
    </source>
</evidence>
<dbReference type="OrthoDB" id="9808443at2"/>
<proteinExistence type="predicted"/>
<keyword evidence="2" id="KW-1185">Reference proteome</keyword>
<dbReference type="EMBL" id="CAUI01000005">
    <property type="protein sequence ID" value="CCU78183.1"/>
    <property type="molecule type" value="Genomic_DNA"/>
</dbReference>
<dbReference type="STRING" id="1293054.HSACCH_00465"/>
<dbReference type="Pfam" id="PF08843">
    <property type="entry name" value="AbiEii"/>
    <property type="match status" value="1"/>
</dbReference>
<protein>
    <recommendedName>
        <fullName evidence="3">Nucleotidyltransferase component of viral defense system</fullName>
    </recommendedName>
</protein>
<accession>M5DYH7</accession>
<dbReference type="RefSeq" id="WP_005487556.1">
    <property type="nucleotide sequence ID" value="NZ_CAUI01000005.1"/>
</dbReference>
<evidence type="ECO:0000313" key="2">
    <source>
        <dbReference type="Proteomes" id="UP000012063"/>
    </source>
</evidence>
<reference evidence="2" key="1">
    <citation type="journal article" date="2013" name="Genome Announc.">
        <title>Genome Sequence of Halanaerobium saccharolyticum subsp. saccharolyticum Strain DSM 6643T, a Halophilic Hydrogen-Producing Bacterium.</title>
        <authorList>
            <person name="Kivisto A."/>
            <person name="Larjo A."/>
            <person name="Ciranna A."/>
            <person name="Santala V."/>
            <person name="Roos C."/>
            <person name="Karp M."/>
        </authorList>
    </citation>
    <scope>NUCLEOTIDE SEQUENCE [LARGE SCALE GENOMIC DNA]</scope>
    <source>
        <strain evidence="2">DSM 6643</strain>
    </source>
</reference>
<dbReference type="Proteomes" id="UP000012063">
    <property type="component" value="Unassembled WGS sequence"/>
</dbReference>
<dbReference type="InParanoid" id="M5DYH7"/>
<gene>
    <name evidence="1" type="ORF">HSACCH_00465</name>
</gene>
<sequence length="304" mass="34980">MSDNIKNMEASVRARLLNIAKEEKLNFDFILLLFMQERLLYRLSISEYRDQFVLKGGLLILSTLNIKTRPTRDIDFLAQNVSNDLEKIQQIFSQISQIQINDGVSYDKDSIEVEKITEGADYDGVRIKITGFIGNARKNLQLDLGFGDVIVPGEVNMEYPGLLDFEIPSVKAYSIESVIAEKFEAMLSLSVINSRMKDFYDIFTLSKLQSFQGETLLQAIAATLKNRGTVIEEDHVIFDEDFAQDESRNRLWQGYLNKIGKESIDFNLVMEQIRSFLKPVYQSILNDEVFTGYWNNDKSMWISK</sequence>
<dbReference type="eggNOG" id="COG2253">
    <property type="taxonomic scope" value="Bacteria"/>
</dbReference>
<evidence type="ECO:0000313" key="1">
    <source>
        <dbReference type="EMBL" id="CCU78183.1"/>
    </source>
</evidence>
<organism evidence="1 2">
    <name type="scientific">Halanaerobium saccharolyticum subsp. saccharolyticum DSM 6643</name>
    <dbReference type="NCBI Taxonomy" id="1293054"/>
    <lineage>
        <taxon>Bacteria</taxon>
        <taxon>Bacillati</taxon>
        <taxon>Bacillota</taxon>
        <taxon>Clostridia</taxon>
        <taxon>Halanaerobiales</taxon>
        <taxon>Halanaerobiaceae</taxon>
        <taxon>Halanaerobium</taxon>
    </lineage>
</organism>
<dbReference type="InterPro" id="IPR014942">
    <property type="entry name" value="AbiEii"/>
</dbReference>
<comment type="caution">
    <text evidence="1">The sequence shown here is derived from an EMBL/GenBank/DDBJ whole genome shotgun (WGS) entry which is preliminary data.</text>
</comment>
<name>M5DYH7_9FIRM</name>
<dbReference type="AlphaFoldDB" id="M5DYH7"/>